<dbReference type="AlphaFoldDB" id="A0ABD0LI42"/>
<accession>A0ABD0LI42</accession>
<evidence type="ECO:0000313" key="1">
    <source>
        <dbReference type="EMBL" id="KAK7499073.1"/>
    </source>
</evidence>
<comment type="caution">
    <text evidence="1">The sequence shown here is derived from an EMBL/GenBank/DDBJ whole genome shotgun (WGS) entry which is preliminary data.</text>
</comment>
<dbReference type="Proteomes" id="UP001519460">
    <property type="component" value="Unassembled WGS sequence"/>
</dbReference>
<reference evidence="1 2" key="1">
    <citation type="journal article" date="2023" name="Sci. Data">
        <title>Genome assembly of the Korean intertidal mud-creeper Batillaria attramentaria.</title>
        <authorList>
            <person name="Patra A.K."/>
            <person name="Ho P.T."/>
            <person name="Jun S."/>
            <person name="Lee S.J."/>
            <person name="Kim Y."/>
            <person name="Won Y.J."/>
        </authorList>
    </citation>
    <scope>NUCLEOTIDE SEQUENCE [LARGE SCALE GENOMIC DNA]</scope>
    <source>
        <strain evidence="1">Wonlab-2016</strain>
    </source>
</reference>
<evidence type="ECO:0000313" key="2">
    <source>
        <dbReference type="Proteomes" id="UP001519460"/>
    </source>
</evidence>
<feature type="non-terminal residue" evidence="1">
    <location>
        <position position="1"/>
    </location>
</feature>
<dbReference type="EMBL" id="JACVVK020000046">
    <property type="protein sequence ID" value="KAK7499073.1"/>
    <property type="molecule type" value="Genomic_DNA"/>
</dbReference>
<proteinExistence type="predicted"/>
<protein>
    <submittedName>
        <fullName evidence="1">Uncharacterized protein</fullName>
    </submittedName>
</protein>
<keyword evidence="2" id="KW-1185">Reference proteome</keyword>
<name>A0ABD0LI42_9CAEN</name>
<organism evidence="1 2">
    <name type="scientific">Batillaria attramentaria</name>
    <dbReference type="NCBI Taxonomy" id="370345"/>
    <lineage>
        <taxon>Eukaryota</taxon>
        <taxon>Metazoa</taxon>
        <taxon>Spiralia</taxon>
        <taxon>Lophotrochozoa</taxon>
        <taxon>Mollusca</taxon>
        <taxon>Gastropoda</taxon>
        <taxon>Caenogastropoda</taxon>
        <taxon>Sorbeoconcha</taxon>
        <taxon>Cerithioidea</taxon>
        <taxon>Batillariidae</taxon>
        <taxon>Batillaria</taxon>
    </lineage>
</organism>
<gene>
    <name evidence="1" type="ORF">BaRGS_00009620</name>
</gene>
<sequence length="58" mass="6323">ILWPVWNNACTRKLCGIVLPTPQRDDMMAEHILMSHGVSHCKLLCSGEIGGVQYASAA</sequence>